<keyword evidence="2" id="KW-1185">Reference proteome</keyword>
<evidence type="ECO:0000313" key="1">
    <source>
        <dbReference type="EMBL" id="KAH7136412.1"/>
    </source>
</evidence>
<gene>
    <name evidence="1" type="ORF">EDB81DRAFT_78764</name>
</gene>
<dbReference type="Proteomes" id="UP000738349">
    <property type="component" value="Unassembled WGS sequence"/>
</dbReference>
<protein>
    <submittedName>
        <fullName evidence="1">Uncharacterized protein</fullName>
    </submittedName>
</protein>
<comment type="caution">
    <text evidence="1">The sequence shown here is derived from an EMBL/GenBank/DDBJ whole genome shotgun (WGS) entry which is preliminary data.</text>
</comment>
<proteinExistence type="predicted"/>
<dbReference type="AlphaFoldDB" id="A0A9P9IWP0"/>
<name>A0A9P9IWP0_9HYPO</name>
<evidence type="ECO:0000313" key="2">
    <source>
        <dbReference type="Proteomes" id="UP000738349"/>
    </source>
</evidence>
<sequence>MLFLPHPKPEAGPFMSISSWVSLCGRSSSLAALPARNAGREEISGIRVCRAERSRQGHARTAEAEEILADGHRVMDDAQESMEHGQAMNRRRTGQGRNEVKPSIKASLPVAMQFENVPPIRPEVHQIPPQMSEQGISYMTYVRAQLPGIVLLGRTKLTLPRCQPNHVSACLSDGAALADRRGGPVVQVHICLESPPQY</sequence>
<organism evidence="1 2">
    <name type="scientific">Dactylonectria macrodidyma</name>
    <dbReference type="NCBI Taxonomy" id="307937"/>
    <lineage>
        <taxon>Eukaryota</taxon>
        <taxon>Fungi</taxon>
        <taxon>Dikarya</taxon>
        <taxon>Ascomycota</taxon>
        <taxon>Pezizomycotina</taxon>
        <taxon>Sordariomycetes</taxon>
        <taxon>Hypocreomycetidae</taxon>
        <taxon>Hypocreales</taxon>
        <taxon>Nectriaceae</taxon>
        <taxon>Dactylonectria</taxon>
    </lineage>
</organism>
<accession>A0A9P9IWP0</accession>
<reference evidence="1" key="1">
    <citation type="journal article" date="2021" name="Nat. Commun.">
        <title>Genetic determinants of endophytism in the Arabidopsis root mycobiome.</title>
        <authorList>
            <person name="Mesny F."/>
            <person name="Miyauchi S."/>
            <person name="Thiergart T."/>
            <person name="Pickel B."/>
            <person name="Atanasova L."/>
            <person name="Karlsson M."/>
            <person name="Huettel B."/>
            <person name="Barry K.W."/>
            <person name="Haridas S."/>
            <person name="Chen C."/>
            <person name="Bauer D."/>
            <person name="Andreopoulos W."/>
            <person name="Pangilinan J."/>
            <person name="LaButti K."/>
            <person name="Riley R."/>
            <person name="Lipzen A."/>
            <person name="Clum A."/>
            <person name="Drula E."/>
            <person name="Henrissat B."/>
            <person name="Kohler A."/>
            <person name="Grigoriev I.V."/>
            <person name="Martin F.M."/>
            <person name="Hacquard S."/>
        </authorList>
    </citation>
    <scope>NUCLEOTIDE SEQUENCE</scope>
    <source>
        <strain evidence="1">MPI-CAGE-AT-0147</strain>
    </source>
</reference>
<dbReference type="EMBL" id="JAGMUV010000013">
    <property type="protein sequence ID" value="KAH7136412.1"/>
    <property type="molecule type" value="Genomic_DNA"/>
</dbReference>